<dbReference type="Pfam" id="PF13560">
    <property type="entry name" value="HTH_31"/>
    <property type="match status" value="1"/>
</dbReference>
<proteinExistence type="predicted"/>
<reference evidence="2 3" key="1">
    <citation type="submission" date="2013-02" db="EMBL/GenBank/DDBJ databases">
        <title>Whole genome shotgun sequence of Gordonia paraffinivorans NBRC 108238.</title>
        <authorList>
            <person name="Isaki-Nakamura S."/>
            <person name="Hosoyama A."/>
            <person name="Tsuchikane K."/>
            <person name="Ando Y."/>
            <person name="Baba S."/>
            <person name="Ohji S."/>
            <person name="Hamada M."/>
            <person name="Tamura T."/>
            <person name="Yamazoe A."/>
            <person name="Yamazaki S."/>
            <person name="Fujita N."/>
        </authorList>
    </citation>
    <scope>NUCLEOTIDE SEQUENCE [LARGE SCALE GENOMIC DNA]</scope>
    <source>
        <strain evidence="2 3">NBRC 108238</strain>
    </source>
</reference>
<keyword evidence="2" id="KW-0238">DNA-binding</keyword>
<dbReference type="Gene3D" id="3.30.450.180">
    <property type="match status" value="1"/>
</dbReference>
<dbReference type="InterPro" id="IPR010982">
    <property type="entry name" value="Lambda_DNA-bd_dom_sf"/>
</dbReference>
<dbReference type="EMBL" id="BAOQ01000009">
    <property type="protein sequence ID" value="GAC83212.1"/>
    <property type="molecule type" value="Genomic_DNA"/>
</dbReference>
<evidence type="ECO:0000259" key="1">
    <source>
        <dbReference type="PROSITE" id="PS50943"/>
    </source>
</evidence>
<dbReference type="Proteomes" id="UP000035021">
    <property type="component" value="Unassembled WGS sequence"/>
</dbReference>
<evidence type="ECO:0000313" key="3">
    <source>
        <dbReference type="Proteomes" id="UP000035021"/>
    </source>
</evidence>
<organism evidence="2 3">
    <name type="scientific">Gordonia paraffinivorans NBRC 108238</name>
    <dbReference type="NCBI Taxonomy" id="1223543"/>
    <lineage>
        <taxon>Bacteria</taxon>
        <taxon>Bacillati</taxon>
        <taxon>Actinomycetota</taxon>
        <taxon>Actinomycetes</taxon>
        <taxon>Mycobacteriales</taxon>
        <taxon>Gordoniaceae</taxon>
        <taxon>Gordonia</taxon>
    </lineage>
</organism>
<gene>
    <name evidence="2" type="ORF">GP2_009_00770</name>
</gene>
<dbReference type="PANTHER" id="PTHR35010:SF4">
    <property type="entry name" value="BLL5781 PROTEIN"/>
    <property type="match status" value="1"/>
</dbReference>
<dbReference type="InterPro" id="IPR001387">
    <property type="entry name" value="Cro/C1-type_HTH"/>
</dbReference>
<feature type="domain" description="HTH cro/C1-type" evidence="1">
    <location>
        <begin position="9"/>
        <end position="63"/>
    </location>
</feature>
<dbReference type="SUPFAM" id="SSF47413">
    <property type="entry name" value="lambda repressor-like DNA-binding domains"/>
    <property type="match status" value="1"/>
</dbReference>
<name>A0ABQ0II19_9ACTN</name>
<accession>A0ABQ0II19</accession>
<dbReference type="PANTHER" id="PTHR35010">
    <property type="entry name" value="BLL4672 PROTEIN-RELATED"/>
    <property type="match status" value="1"/>
</dbReference>
<sequence length="265" mass="29954">MTVEVGTMLRQWRSRRSVSQLDLAHAVGVSPRHLSFVETGRSRPGPALLDALAEHLDIPLRERNSLFVTAGYAPRYEERPLDAETMSRVRAEIVRLLDAHEPNVGVALDRTWNVVLANDAAVRFLGLLPERFQTAPVNLFRASLHPDGFARMTHNFDEWGGHLVDLLRRMTRITGDERLVELEREVSSYETVVGLDERRAAGETVYEPDRLLVPFEVVLGEQKLSFFSTLTTFGSPRDITLEELTVELFYPADEPTGQWVGMMQG</sequence>
<keyword evidence="3" id="KW-1185">Reference proteome</keyword>
<dbReference type="RefSeq" id="WP_006899448.1">
    <property type="nucleotide sequence ID" value="NZ_BAOQ01000009.1"/>
</dbReference>
<comment type="caution">
    <text evidence="2">The sequence shown here is derived from an EMBL/GenBank/DDBJ whole genome shotgun (WGS) entry which is preliminary data.</text>
</comment>
<dbReference type="Pfam" id="PF17765">
    <property type="entry name" value="MLTR_LBD"/>
    <property type="match status" value="1"/>
</dbReference>
<dbReference type="GO" id="GO:0003677">
    <property type="term" value="F:DNA binding"/>
    <property type="evidence" value="ECO:0007669"/>
    <property type="project" value="UniProtKB-KW"/>
</dbReference>
<dbReference type="Gene3D" id="1.10.260.40">
    <property type="entry name" value="lambda repressor-like DNA-binding domains"/>
    <property type="match status" value="1"/>
</dbReference>
<evidence type="ECO:0000313" key="2">
    <source>
        <dbReference type="EMBL" id="GAC83212.1"/>
    </source>
</evidence>
<dbReference type="SMART" id="SM00530">
    <property type="entry name" value="HTH_XRE"/>
    <property type="match status" value="1"/>
</dbReference>
<dbReference type="CDD" id="cd00093">
    <property type="entry name" value="HTH_XRE"/>
    <property type="match status" value="1"/>
</dbReference>
<dbReference type="InterPro" id="IPR041413">
    <property type="entry name" value="MLTR_LBD"/>
</dbReference>
<protein>
    <submittedName>
        <fullName evidence="2">Xre family DNA-binding protein</fullName>
    </submittedName>
</protein>
<dbReference type="PROSITE" id="PS50943">
    <property type="entry name" value="HTH_CROC1"/>
    <property type="match status" value="1"/>
</dbReference>